<protein>
    <submittedName>
        <fullName evidence="1">Uncharacterized protein</fullName>
    </submittedName>
</protein>
<dbReference type="EMBL" id="QTJX01000007">
    <property type="protein sequence ID" value="RDY57722.1"/>
    <property type="molecule type" value="Genomic_DNA"/>
</dbReference>
<evidence type="ECO:0000313" key="2">
    <source>
        <dbReference type="Proteomes" id="UP000261828"/>
    </source>
</evidence>
<accession>A0A371JL84</accession>
<dbReference type="AlphaFoldDB" id="A0A371JL84"/>
<proteinExistence type="predicted"/>
<dbReference type="RefSeq" id="WP_116185821.1">
    <property type="nucleotide sequence ID" value="NZ_QTJX01000007.1"/>
</dbReference>
<gene>
    <name evidence="1" type="ORF">DX873_17645</name>
</gene>
<keyword evidence="2" id="KW-1185">Reference proteome</keyword>
<comment type="caution">
    <text evidence="1">The sequence shown here is derived from an EMBL/GenBank/DDBJ whole genome shotgun (WGS) entry which is preliminary data.</text>
</comment>
<organism evidence="1 2">
    <name type="scientific">Flagellimonas nanhaiensis</name>
    <dbReference type="NCBI Taxonomy" id="2292706"/>
    <lineage>
        <taxon>Bacteria</taxon>
        <taxon>Pseudomonadati</taxon>
        <taxon>Bacteroidota</taxon>
        <taxon>Flavobacteriia</taxon>
        <taxon>Flavobacteriales</taxon>
        <taxon>Flavobacteriaceae</taxon>
        <taxon>Flagellimonas</taxon>
    </lineage>
</organism>
<reference evidence="1 2" key="1">
    <citation type="submission" date="2018-08" db="EMBL/GenBank/DDBJ databases">
        <title>Muricauda nanhaiensis sp. nov., isolated from seawater of the South China Sea.</title>
        <authorList>
            <person name="Dang Y."/>
        </authorList>
    </citation>
    <scope>NUCLEOTIDE SEQUENCE [LARGE SCALE GENOMIC DNA]</scope>
    <source>
        <strain evidence="1 2">SM1704</strain>
    </source>
</reference>
<dbReference type="OrthoDB" id="1494855at2"/>
<evidence type="ECO:0000313" key="1">
    <source>
        <dbReference type="EMBL" id="RDY57722.1"/>
    </source>
</evidence>
<dbReference type="Proteomes" id="UP000261828">
    <property type="component" value="Unassembled WGS sequence"/>
</dbReference>
<name>A0A371JL84_9FLAO</name>
<sequence>MTYSTISAYVGSKSRARERIEAIELLIDSMMLRITEVAEGTASTVDEYELNDGQVKIRTKYRSIEDVEKGIKSLLTLKHYYINKYNGRQTVLRDVRGLH</sequence>